<evidence type="ECO:0000256" key="1">
    <source>
        <dbReference type="ARBA" id="ARBA00022723"/>
    </source>
</evidence>
<evidence type="ECO:0000313" key="3">
    <source>
        <dbReference type="EMBL" id="MCI4675142.1"/>
    </source>
</evidence>
<dbReference type="InterPro" id="IPR049544">
    <property type="entry name" value="SoxE-like_C"/>
</dbReference>
<sequence length="231" mass="22747">MKPHLRTGLLIGAASLVLGIGTTAAIAGAGAGSGFAPIAGPPGFSGPMPAQPAPCTPPALAGAIVDATVSDMGGMMGPGMNGGPMTGPGGTMGPGMNGGPMMGPQGPSPHSPGMGMGMMRLTINPTSVPAGQVSLRVANNGWLPHEVIVMPLGPGQNPGQRPIGNNWEVDETGSLGEAAQTCGAGEGDGIAPGTMGWTTLTLNPGRYELLCNIAGHYGSGMYTELDVTPAR</sequence>
<protein>
    <recommendedName>
        <fullName evidence="2">Sulfocyanin-like C-terminal domain-containing protein</fullName>
    </recommendedName>
</protein>
<dbReference type="InterPro" id="IPR033138">
    <property type="entry name" value="Cu_oxidase_CS"/>
</dbReference>
<dbReference type="InterPro" id="IPR008972">
    <property type="entry name" value="Cupredoxin"/>
</dbReference>
<evidence type="ECO:0000313" key="4">
    <source>
        <dbReference type="Proteomes" id="UP001139068"/>
    </source>
</evidence>
<proteinExistence type="predicted"/>
<dbReference type="SUPFAM" id="SSF49503">
    <property type="entry name" value="Cupredoxins"/>
    <property type="match status" value="1"/>
</dbReference>
<comment type="caution">
    <text evidence="3">The sequence shown here is derived from an EMBL/GenBank/DDBJ whole genome shotgun (WGS) entry which is preliminary data.</text>
</comment>
<gene>
    <name evidence="3" type="ORF">K9U37_09670</name>
</gene>
<dbReference type="Proteomes" id="UP001139068">
    <property type="component" value="Unassembled WGS sequence"/>
</dbReference>
<keyword evidence="1" id="KW-0479">Metal-binding</keyword>
<dbReference type="Gene3D" id="2.60.40.420">
    <property type="entry name" value="Cupredoxins - blue copper proteins"/>
    <property type="match status" value="1"/>
</dbReference>
<keyword evidence="4" id="KW-1185">Reference proteome</keyword>
<feature type="domain" description="Sulfocyanin-like C-terminal" evidence="2">
    <location>
        <begin position="128"/>
        <end position="227"/>
    </location>
</feature>
<dbReference type="EMBL" id="JAIVFL010000001">
    <property type="protein sequence ID" value="MCI4675142.1"/>
    <property type="molecule type" value="Genomic_DNA"/>
</dbReference>
<dbReference type="PROSITE" id="PS00079">
    <property type="entry name" value="MULTICOPPER_OXIDASE1"/>
    <property type="match status" value="1"/>
</dbReference>
<evidence type="ECO:0000259" key="2">
    <source>
        <dbReference type="Pfam" id="PF06525"/>
    </source>
</evidence>
<organism evidence="3 4">
    <name type="scientific">Candidatus Mycolicibacterium alkanivorans</name>
    <dbReference type="NCBI Taxonomy" id="2954114"/>
    <lineage>
        <taxon>Bacteria</taxon>
        <taxon>Bacillati</taxon>
        <taxon>Actinomycetota</taxon>
        <taxon>Actinomycetes</taxon>
        <taxon>Mycobacteriales</taxon>
        <taxon>Mycobacteriaceae</taxon>
        <taxon>Mycolicibacterium</taxon>
    </lineage>
</organism>
<accession>A0ABS9YW69</accession>
<reference evidence="3" key="1">
    <citation type="journal article" date="2022" name="ISME J.">
        <title>Identification of active gaseous-alkane degraders at natural gas seeps.</title>
        <authorList>
            <person name="Farhan Ul Haque M."/>
            <person name="Hernandez M."/>
            <person name="Crombie A.T."/>
            <person name="Murrell J.C."/>
        </authorList>
    </citation>
    <scope>NUCLEOTIDE SEQUENCE</scope>
    <source>
        <strain evidence="3">ANDR5</strain>
    </source>
</reference>
<dbReference type="RefSeq" id="WP_243071495.1">
    <property type="nucleotide sequence ID" value="NZ_JAIVFL010000001.1"/>
</dbReference>
<dbReference type="Pfam" id="PF06525">
    <property type="entry name" value="SoxE"/>
    <property type="match status" value="1"/>
</dbReference>
<name>A0ABS9YW69_9MYCO</name>